<feature type="transmembrane region" description="Helical" evidence="1">
    <location>
        <begin position="121"/>
        <end position="144"/>
    </location>
</feature>
<organism evidence="2 3">
    <name type="scientific">Thiospirochaeta perfilievii</name>
    <dbReference type="NCBI Taxonomy" id="252967"/>
    <lineage>
        <taxon>Bacteria</taxon>
        <taxon>Pseudomonadati</taxon>
        <taxon>Spirochaetota</taxon>
        <taxon>Spirochaetia</taxon>
        <taxon>Spirochaetales</taxon>
        <taxon>Spirochaetaceae</taxon>
        <taxon>Thiospirochaeta</taxon>
    </lineage>
</organism>
<dbReference type="AlphaFoldDB" id="A0A5C1Q8C5"/>
<keyword evidence="1" id="KW-0812">Transmembrane</keyword>
<evidence type="ECO:0000256" key="1">
    <source>
        <dbReference type="SAM" id="Phobius"/>
    </source>
</evidence>
<dbReference type="InterPro" id="IPR021529">
    <property type="entry name" value="DUF2798"/>
</dbReference>
<feature type="transmembrane region" description="Helical" evidence="1">
    <location>
        <begin position="12"/>
        <end position="34"/>
    </location>
</feature>
<keyword evidence="1" id="KW-1133">Transmembrane helix</keyword>
<dbReference type="RefSeq" id="WP_149567581.1">
    <property type="nucleotide sequence ID" value="NZ_CP035807.1"/>
</dbReference>
<feature type="transmembrane region" description="Helical" evidence="1">
    <location>
        <begin position="81"/>
        <end position="101"/>
    </location>
</feature>
<protein>
    <submittedName>
        <fullName evidence="2">DUF2798 domain-containing protein</fullName>
    </submittedName>
</protein>
<dbReference type="OrthoDB" id="360384at2"/>
<evidence type="ECO:0000313" key="3">
    <source>
        <dbReference type="Proteomes" id="UP000323824"/>
    </source>
</evidence>
<sequence>MGETAVQKKIFTMLMCLGMVLGMTIYNIILHSGFNSNLIVLLFKELWLVFIIALLLDLFIVGPFVKKIVSKVTNKYTKKIYVILGISCSMVVCMVLLMSIFGSIMSQGFTLSAIDVYPRTVFMNFIVALPLNLLIVSPGVRMLFIKIFPEAIIKIS</sequence>
<keyword evidence="3" id="KW-1185">Reference proteome</keyword>
<dbReference type="Proteomes" id="UP000323824">
    <property type="component" value="Chromosome"/>
</dbReference>
<gene>
    <name evidence="2" type="ORF">EW093_06325</name>
</gene>
<name>A0A5C1Q8C5_9SPIO</name>
<accession>A0A5C1Q8C5</accession>
<dbReference type="Pfam" id="PF11391">
    <property type="entry name" value="DUF2798"/>
    <property type="match status" value="2"/>
</dbReference>
<proteinExistence type="predicted"/>
<dbReference type="EMBL" id="CP035807">
    <property type="protein sequence ID" value="QEN04333.1"/>
    <property type="molecule type" value="Genomic_DNA"/>
</dbReference>
<evidence type="ECO:0000313" key="2">
    <source>
        <dbReference type="EMBL" id="QEN04333.1"/>
    </source>
</evidence>
<feature type="transmembrane region" description="Helical" evidence="1">
    <location>
        <begin position="46"/>
        <end position="69"/>
    </location>
</feature>
<reference evidence="2 3" key="2">
    <citation type="submission" date="2019-09" db="EMBL/GenBank/DDBJ databases">
        <title>Complete Genome Sequence and Methylome Analysis of free living Spirochaetas.</title>
        <authorList>
            <person name="Leshcheva N."/>
            <person name="Mikheeva N."/>
        </authorList>
    </citation>
    <scope>NUCLEOTIDE SEQUENCE [LARGE SCALE GENOMIC DNA]</scope>
    <source>
        <strain evidence="2 3">P</strain>
    </source>
</reference>
<keyword evidence="1" id="KW-0472">Membrane</keyword>
<reference evidence="2 3" key="1">
    <citation type="submission" date="2019-02" db="EMBL/GenBank/DDBJ databases">
        <authorList>
            <person name="Fomenkov A."/>
            <person name="Dubinina G."/>
            <person name="Grabovich M."/>
            <person name="Vincze T."/>
            <person name="Roberts R.J."/>
        </authorList>
    </citation>
    <scope>NUCLEOTIDE SEQUENCE [LARGE SCALE GENOMIC DNA]</scope>
    <source>
        <strain evidence="2 3">P</strain>
    </source>
</reference>
<dbReference type="KEGG" id="sper:EW093_06325"/>